<proteinExistence type="predicted"/>
<comment type="caution">
    <text evidence="2">The sequence shown here is derived from an EMBL/GenBank/DDBJ whole genome shotgun (WGS) entry which is preliminary data.</text>
</comment>
<evidence type="ECO:0000256" key="1">
    <source>
        <dbReference type="SAM" id="Phobius"/>
    </source>
</evidence>
<reference evidence="2 3" key="1">
    <citation type="submission" date="2020-05" db="EMBL/GenBank/DDBJ databases">
        <title>Vigna angularis (adzuki bean) Var. LongXiaoDou No. 4 denovo assembly.</title>
        <authorList>
            <person name="Xiang H."/>
        </authorList>
    </citation>
    <scope>NUCLEOTIDE SEQUENCE [LARGE SCALE GENOMIC DNA]</scope>
    <source>
        <tissue evidence="2">Leaf</tissue>
    </source>
</reference>
<keyword evidence="1" id="KW-0812">Transmembrane</keyword>
<feature type="transmembrane region" description="Helical" evidence="1">
    <location>
        <begin position="44"/>
        <end position="68"/>
    </location>
</feature>
<evidence type="ECO:0000313" key="2">
    <source>
        <dbReference type="EMBL" id="KAG2376500.1"/>
    </source>
</evidence>
<evidence type="ECO:0000313" key="3">
    <source>
        <dbReference type="Proteomes" id="UP000743370"/>
    </source>
</evidence>
<keyword evidence="1" id="KW-0472">Membrane</keyword>
<name>A0A8T0JLD6_PHAAN</name>
<dbReference type="PANTHER" id="PTHR33780:SF3">
    <property type="entry name" value="EXPRESSED PROTEIN"/>
    <property type="match status" value="1"/>
</dbReference>
<accession>A0A8T0JLD6</accession>
<sequence>MDFLLYFYSASYVDRIIKDIHPSVWCIDELKRHLVDEHDDGKGMHIVVVVLLSALVSIILILGVVGAYKFWEKKIREQDQARLLKLFEDDDEIGDELGLGRVI</sequence>
<dbReference type="AlphaFoldDB" id="A0A8T0JLD6"/>
<protein>
    <submittedName>
        <fullName evidence="2">Uncharacterized protein</fullName>
    </submittedName>
</protein>
<keyword evidence="1" id="KW-1133">Transmembrane helix</keyword>
<dbReference type="EMBL" id="JABFOF010000010">
    <property type="protein sequence ID" value="KAG2376500.1"/>
    <property type="molecule type" value="Genomic_DNA"/>
</dbReference>
<dbReference type="PANTHER" id="PTHR33780">
    <property type="entry name" value="EXPRESSED PROTEIN"/>
    <property type="match status" value="1"/>
</dbReference>
<organism evidence="2 3">
    <name type="scientific">Phaseolus angularis</name>
    <name type="common">Azuki bean</name>
    <name type="synonym">Vigna angularis</name>
    <dbReference type="NCBI Taxonomy" id="3914"/>
    <lineage>
        <taxon>Eukaryota</taxon>
        <taxon>Viridiplantae</taxon>
        <taxon>Streptophyta</taxon>
        <taxon>Embryophyta</taxon>
        <taxon>Tracheophyta</taxon>
        <taxon>Spermatophyta</taxon>
        <taxon>Magnoliopsida</taxon>
        <taxon>eudicotyledons</taxon>
        <taxon>Gunneridae</taxon>
        <taxon>Pentapetalae</taxon>
        <taxon>rosids</taxon>
        <taxon>fabids</taxon>
        <taxon>Fabales</taxon>
        <taxon>Fabaceae</taxon>
        <taxon>Papilionoideae</taxon>
        <taxon>50 kb inversion clade</taxon>
        <taxon>NPAAA clade</taxon>
        <taxon>indigoferoid/millettioid clade</taxon>
        <taxon>Phaseoleae</taxon>
        <taxon>Vigna</taxon>
    </lineage>
</organism>
<gene>
    <name evidence="2" type="ORF">HKW66_Vig0153460</name>
</gene>
<dbReference type="Proteomes" id="UP000743370">
    <property type="component" value="Unassembled WGS sequence"/>
</dbReference>